<proteinExistence type="inferred from homology"/>
<keyword evidence="7 8" id="KW-0573">Peptidoglycan synthesis</keyword>
<dbReference type="SUPFAM" id="SSF53244">
    <property type="entry name" value="MurD-like peptide ligases, peptide-binding domain"/>
    <property type="match status" value="1"/>
</dbReference>
<keyword evidence="12" id="KW-1185">Reference proteome</keyword>
<dbReference type="NCBIfam" id="TIGR01087">
    <property type="entry name" value="murD"/>
    <property type="match status" value="1"/>
</dbReference>
<name>A0A3M0ACS5_9GAMM</name>
<dbReference type="GO" id="GO:0009252">
    <property type="term" value="P:peptidoglycan biosynthetic process"/>
    <property type="evidence" value="ECO:0007669"/>
    <property type="project" value="UniProtKB-UniRule"/>
</dbReference>
<evidence type="ECO:0000256" key="4">
    <source>
        <dbReference type="ARBA" id="ARBA00022598"/>
    </source>
</evidence>
<comment type="pathway">
    <text evidence="2 7 8">Cell wall biogenesis; peptidoglycan biosynthesis.</text>
</comment>
<evidence type="ECO:0000259" key="10">
    <source>
        <dbReference type="Pfam" id="PF08245"/>
    </source>
</evidence>
<evidence type="ECO:0000256" key="1">
    <source>
        <dbReference type="ARBA" id="ARBA00004496"/>
    </source>
</evidence>
<evidence type="ECO:0000313" key="12">
    <source>
        <dbReference type="Proteomes" id="UP000267187"/>
    </source>
</evidence>
<dbReference type="HAMAP" id="MF_00639">
    <property type="entry name" value="MurD"/>
    <property type="match status" value="1"/>
</dbReference>
<protein>
    <recommendedName>
        <fullName evidence="7 8">UDP-N-acetylmuramoylalanine--D-glutamate ligase</fullName>
        <ecNumber evidence="7 8">6.3.2.9</ecNumber>
    </recommendedName>
    <alternativeName>
        <fullName evidence="7">D-glutamic acid-adding enzyme</fullName>
    </alternativeName>
    <alternativeName>
        <fullName evidence="7">UDP-N-acetylmuramoyl-L-alanyl-D-glutamate synthetase</fullName>
    </alternativeName>
</protein>
<dbReference type="Pfam" id="PF02875">
    <property type="entry name" value="Mur_ligase_C"/>
    <property type="match status" value="1"/>
</dbReference>
<dbReference type="GO" id="GO:0051301">
    <property type="term" value="P:cell division"/>
    <property type="evidence" value="ECO:0007669"/>
    <property type="project" value="UniProtKB-KW"/>
</dbReference>
<gene>
    <name evidence="7" type="primary">murD</name>
    <name evidence="11" type="ORF">DFR27_1259</name>
</gene>
<dbReference type="GO" id="GO:0008360">
    <property type="term" value="P:regulation of cell shape"/>
    <property type="evidence" value="ECO:0007669"/>
    <property type="project" value="UniProtKB-KW"/>
</dbReference>
<keyword evidence="7 8" id="KW-0132">Cell division</keyword>
<dbReference type="PANTHER" id="PTHR43692:SF1">
    <property type="entry name" value="UDP-N-ACETYLMURAMOYLALANINE--D-GLUTAMATE LIGASE"/>
    <property type="match status" value="1"/>
</dbReference>
<accession>A0A3M0ACS5</accession>
<keyword evidence="7 8" id="KW-0131">Cell cycle</keyword>
<comment type="function">
    <text evidence="7 8">Cell wall formation. Catalyzes the addition of glutamate to the nucleotide precursor UDP-N-acetylmuramoyl-L-alanine (UMA).</text>
</comment>
<evidence type="ECO:0000313" key="11">
    <source>
        <dbReference type="EMBL" id="RMA81439.1"/>
    </source>
</evidence>
<dbReference type="InterPro" id="IPR013221">
    <property type="entry name" value="Mur_ligase_cen"/>
</dbReference>
<keyword evidence="3 7" id="KW-0963">Cytoplasm</keyword>
<dbReference type="Pfam" id="PF21799">
    <property type="entry name" value="MurD-like_N"/>
    <property type="match status" value="1"/>
</dbReference>
<evidence type="ECO:0000256" key="8">
    <source>
        <dbReference type="RuleBase" id="RU003664"/>
    </source>
</evidence>
<dbReference type="AlphaFoldDB" id="A0A3M0ACS5"/>
<keyword evidence="7 8" id="KW-0133">Cell shape</keyword>
<reference evidence="11 12" key="1">
    <citation type="submission" date="2018-10" db="EMBL/GenBank/DDBJ databases">
        <title>Genomic Encyclopedia of Type Strains, Phase IV (KMG-IV): sequencing the most valuable type-strain genomes for metagenomic binning, comparative biology and taxonomic classification.</title>
        <authorList>
            <person name="Goeker M."/>
        </authorList>
    </citation>
    <scope>NUCLEOTIDE SEQUENCE [LARGE SCALE GENOMIC DNA]</scope>
    <source>
        <strain evidence="11 12">DSM 25080</strain>
    </source>
</reference>
<dbReference type="InterPro" id="IPR036615">
    <property type="entry name" value="Mur_ligase_C_dom_sf"/>
</dbReference>
<dbReference type="PANTHER" id="PTHR43692">
    <property type="entry name" value="UDP-N-ACETYLMURAMOYLALANINE--D-GLUTAMATE LIGASE"/>
    <property type="match status" value="1"/>
</dbReference>
<dbReference type="SUPFAM" id="SSF53623">
    <property type="entry name" value="MurD-like peptide ligases, catalytic domain"/>
    <property type="match status" value="1"/>
</dbReference>
<dbReference type="GO" id="GO:0005737">
    <property type="term" value="C:cytoplasm"/>
    <property type="evidence" value="ECO:0007669"/>
    <property type="project" value="UniProtKB-SubCell"/>
</dbReference>
<feature type="binding site" evidence="7">
    <location>
        <begin position="115"/>
        <end position="121"/>
    </location>
    <ligand>
        <name>ATP</name>
        <dbReference type="ChEBI" id="CHEBI:30616"/>
    </ligand>
</feature>
<dbReference type="InterPro" id="IPR036565">
    <property type="entry name" value="Mur-like_cat_sf"/>
</dbReference>
<evidence type="ECO:0000256" key="5">
    <source>
        <dbReference type="ARBA" id="ARBA00022741"/>
    </source>
</evidence>
<dbReference type="InterPro" id="IPR004101">
    <property type="entry name" value="Mur_ligase_C"/>
</dbReference>
<dbReference type="GO" id="GO:0008764">
    <property type="term" value="F:UDP-N-acetylmuramoylalanine-D-glutamate ligase activity"/>
    <property type="evidence" value="ECO:0007669"/>
    <property type="project" value="UniProtKB-UniRule"/>
</dbReference>
<sequence>MMIASSKRRLIVGTGVTGFSVARYLDGRELPFDIFDTRINPPNEALILALRGCRGRIDGVLSLELLTNYDEVIVSPGVDASQPPWDAFKAAGGVITSDVELFLNEFAGRVIAITGSNGKSSVTDMTAFALRAMGCSAVACGNFGVPVLDVLAQNVDYAVIELSSFQIDLLPKVPCDVAVLLNLSEDHLDRYHSMLAYHRSKQRIFYGAKKAVVNRDDPLSTPLSVPEAQQLHFRLSSPDLKELGLRSLDSGYVLADGIKNLAMVTDYNVYGKHNWANLLASIGLLKTLGFESEPVAKALKDYRGLPHRTEYVGQWRGVTFINDSKATNVGATLAALKGMEADKLHVLVGGDGKGADFKDLASIDAAMPICWYAFGADRLKLQAALNIPEDQLVSSLAEAFSLAVSAANPRDMVLLSPACASLDQFDNYQQRGDAFKQLVEELCVAGG</sequence>
<dbReference type="GO" id="GO:0005524">
    <property type="term" value="F:ATP binding"/>
    <property type="evidence" value="ECO:0007669"/>
    <property type="project" value="UniProtKB-UniRule"/>
</dbReference>
<evidence type="ECO:0000256" key="2">
    <source>
        <dbReference type="ARBA" id="ARBA00004752"/>
    </source>
</evidence>
<keyword evidence="4 7" id="KW-0436">Ligase</keyword>
<keyword evidence="7 8" id="KW-0961">Cell wall biogenesis/degradation</keyword>
<dbReference type="Pfam" id="PF08245">
    <property type="entry name" value="Mur_ligase_M"/>
    <property type="match status" value="1"/>
</dbReference>
<dbReference type="EC" id="6.3.2.9" evidence="7 8"/>
<dbReference type="SUPFAM" id="SSF51984">
    <property type="entry name" value="MurCD N-terminal domain"/>
    <property type="match status" value="1"/>
</dbReference>
<comment type="similarity">
    <text evidence="7">Belongs to the MurCDEF family.</text>
</comment>
<comment type="catalytic activity">
    <reaction evidence="7 8">
        <text>UDP-N-acetyl-alpha-D-muramoyl-L-alanine + D-glutamate + ATP = UDP-N-acetyl-alpha-D-muramoyl-L-alanyl-D-glutamate + ADP + phosphate + H(+)</text>
        <dbReference type="Rhea" id="RHEA:16429"/>
        <dbReference type="ChEBI" id="CHEBI:15378"/>
        <dbReference type="ChEBI" id="CHEBI:29986"/>
        <dbReference type="ChEBI" id="CHEBI:30616"/>
        <dbReference type="ChEBI" id="CHEBI:43474"/>
        <dbReference type="ChEBI" id="CHEBI:83898"/>
        <dbReference type="ChEBI" id="CHEBI:83900"/>
        <dbReference type="ChEBI" id="CHEBI:456216"/>
        <dbReference type="EC" id="6.3.2.9"/>
    </reaction>
</comment>
<dbReference type="Gene3D" id="3.90.190.20">
    <property type="entry name" value="Mur ligase, C-terminal domain"/>
    <property type="match status" value="1"/>
</dbReference>
<evidence type="ECO:0000256" key="6">
    <source>
        <dbReference type="ARBA" id="ARBA00022840"/>
    </source>
</evidence>
<dbReference type="InterPro" id="IPR005762">
    <property type="entry name" value="MurD"/>
</dbReference>
<feature type="domain" description="Mur ligase C-terminal" evidence="9">
    <location>
        <begin position="307"/>
        <end position="419"/>
    </location>
</feature>
<dbReference type="UniPathway" id="UPA00219"/>
<keyword evidence="5 7" id="KW-0547">Nucleotide-binding</keyword>
<dbReference type="Gene3D" id="3.40.1190.10">
    <property type="entry name" value="Mur-like, catalytic domain"/>
    <property type="match status" value="1"/>
</dbReference>
<keyword evidence="6 7" id="KW-0067">ATP-binding</keyword>
<dbReference type="EMBL" id="REFJ01000002">
    <property type="protein sequence ID" value="RMA81439.1"/>
    <property type="molecule type" value="Genomic_DNA"/>
</dbReference>
<comment type="subcellular location">
    <subcellularLocation>
        <location evidence="1 7 8">Cytoplasm</location>
    </subcellularLocation>
</comment>
<dbReference type="GO" id="GO:0071555">
    <property type="term" value="P:cell wall organization"/>
    <property type="evidence" value="ECO:0007669"/>
    <property type="project" value="UniProtKB-KW"/>
</dbReference>
<evidence type="ECO:0000259" key="9">
    <source>
        <dbReference type="Pfam" id="PF02875"/>
    </source>
</evidence>
<evidence type="ECO:0000256" key="3">
    <source>
        <dbReference type="ARBA" id="ARBA00022490"/>
    </source>
</evidence>
<feature type="domain" description="Mur ligase central" evidence="10">
    <location>
        <begin position="113"/>
        <end position="284"/>
    </location>
</feature>
<dbReference type="Proteomes" id="UP000267187">
    <property type="component" value="Unassembled WGS sequence"/>
</dbReference>
<organism evidence="11 12">
    <name type="scientific">Umboniibacter marinipuniceus</name>
    <dbReference type="NCBI Taxonomy" id="569599"/>
    <lineage>
        <taxon>Bacteria</taxon>
        <taxon>Pseudomonadati</taxon>
        <taxon>Pseudomonadota</taxon>
        <taxon>Gammaproteobacteria</taxon>
        <taxon>Cellvibrionales</taxon>
        <taxon>Cellvibrionaceae</taxon>
        <taxon>Umboniibacter</taxon>
    </lineage>
</organism>
<evidence type="ECO:0000256" key="7">
    <source>
        <dbReference type="HAMAP-Rule" id="MF_00639"/>
    </source>
</evidence>
<comment type="caution">
    <text evidence="11">The sequence shown here is derived from an EMBL/GenBank/DDBJ whole genome shotgun (WGS) entry which is preliminary data.</text>
</comment>
<dbReference type="Gene3D" id="3.40.50.720">
    <property type="entry name" value="NAD(P)-binding Rossmann-like Domain"/>
    <property type="match status" value="1"/>
</dbReference>